<proteinExistence type="predicted"/>
<protein>
    <submittedName>
        <fullName evidence="1">ElaA protein</fullName>
    </submittedName>
</protein>
<dbReference type="SUPFAM" id="SSF55729">
    <property type="entry name" value="Acyl-CoA N-acyltransferases (Nat)"/>
    <property type="match status" value="1"/>
</dbReference>
<dbReference type="RefSeq" id="WP_009576336.1">
    <property type="nucleotide sequence ID" value="NZ_AEIG01000064.1"/>
</dbReference>
<dbReference type="Proteomes" id="UP000005615">
    <property type="component" value="Unassembled WGS sequence"/>
</dbReference>
<dbReference type="GO" id="GO:0016747">
    <property type="term" value="F:acyltransferase activity, transferring groups other than amino-acyl groups"/>
    <property type="evidence" value="ECO:0007669"/>
    <property type="project" value="InterPro"/>
</dbReference>
<gene>
    <name evidence="1" type="ORF">IMCC3088_2159</name>
</gene>
<dbReference type="OrthoDB" id="9796171at2"/>
<reference evidence="1 2" key="1">
    <citation type="journal article" date="2011" name="J. Bacteriol.">
        <title>Genome sequence of strain IMCC3088, a proteorhodopsin-containing marine bacterium belonging to the OM60/NOR5 clade.</title>
        <authorList>
            <person name="Jang Y."/>
            <person name="Oh H.M."/>
            <person name="Kang I."/>
            <person name="Lee K."/>
            <person name="Yang S.J."/>
            <person name="Cho J.C."/>
        </authorList>
    </citation>
    <scope>NUCLEOTIDE SEQUENCE [LARGE SCALE GENOMIC DNA]</scope>
    <source>
        <strain evidence="1 2">IMCC3088</strain>
    </source>
</reference>
<keyword evidence="2" id="KW-1185">Reference proteome</keyword>
<dbReference type="Pfam" id="PF13673">
    <property type="entry name" value="Acetyltransf_10"/>
    <property type="match status" value="1"/>
</dbReference>
<accession>F3L3G7</accession>
<dbReference type="AlphaFoldDB" id="F3L3G7"/>
<evidence type="ECO:0000313" key="1">
    <source>
        <dbReference type="EMBL" id="EGG29079.1"/>
    </source>
</evidence>
<dbReference type="InterPro" id="IPR016181">
    <property type="entry name" value="Acyl_CoA_acyltransferase"/>
</dbReference>
<dbReference type="EMBL" id="AEIG01000064">
    <property type="protein sequence ID" value="EGG29079.1"/>
    <property type="molecule type" value="Genomic_DNA"/>
</dbReference>
<name>F3L3G7_9GAMM</name>
<dbReference type="PROSITE" id="PS51186">
    <property type="entry name" value="GNAT"/>
    <property type="match status" value="1"/>
</dbReference>
<sequence length="153" mass="17254">MTPLTWQWLSFDSLSNLQLYQMLALRSEVFVVEQDCAYQDLDGKDLKALHLVGALDDKVLATARLLPVGVSYPDAASIGRIVVHPSLRGQDLGRKTVKLALEQYQRLWPSEALLIGAQARLTRFYEELGFVSEGEIYDEDGIDHITMRWAKCA</sequence>
<dbReference type="Gene3D" id="3.40.630.30">
    <property type="match status" value="1"/>
</dbReference>
<dbReference type="CDD" id="cd04301">
    <property type="entry name" value="NAT_SF"/>
    <property type="match status" value="1"/>
</dbReference>
<dbReference type="STRING" id="2518989.IMCC3088_2159"/>
<comment type="caution">
    <text evidence="1">The sequence shown here is derived from an EMBL/GenBank/DDBJ whole genome shotgun (WGS) entry which is preliminary data.</text>
</comment>
<evidence type="ECO:0000313" key="2">
    <source>
        <dbReference type="Proteomes" id="UP000005615"/>
    </source>
</evidence>
<organism evidence="1 2">
    <name type="scientific">Aequoribacter fuscus</name>
    <dbReference type="NCBI Taxonomy" id="2518989"/>
    <lineage>
        <taxon>Bacteria</taxon>
        <taxon>Pseudomonadati</taxon>
        <taxon>Pseudomonadota</taxon>
        <taxon>Gammaproteobacteria</taxon>
        <taxon>Cellvibrionales</taxon>
        <taxon>Halieaceae</taxon>
        <taxon>Aequoribacter</taxon>
    </lineage>
</organism>
<dbReference type="InterPro" id="IPR000182">
    <property type="entry name" value="GNAT_dom"/>
</dbReference>
<dbReference type="eggNOG" id="COG2153">
    <property type="taxonomic scope" value="Bacteria"/>
</dbReference>